<dbReference type="PANTHER" id="PTHR43214">
    <property type="entry name" value="TWO-COMPONENT RESPONSE REGULATOR"/>
    <property type="match status" value="1"/>
</dbReference>
<accession>A0A0E9MUK5</accession>
<dbReference type="RefSeq" id="WP_046367026.1">
    <property type="nucleotide sequence ID" value="NZ_BBWV01000001.1"/>
</dbReference>
<evidence type="ECO:0000256" key="4">
    <source>
        <dbReference type="ARBA" id="ARBA00023163"/>
    </source>
</evidence>
<dbReference type="SUPFAM" id="SSF52172">
    <property type="entry name" value="CheY-like"/>
    <property type="match status" value="1"/>
</dbReference>
<organism evidence="8 9">
    <name type="scientific">Flavihumibacter petaseus NBRC 106054</name>
    <dbReference type="NCBI Taxonomy" id="1220578"/>
    <lineage>
        <taxon>Bacteria</taxon>
        <taxon>Pseudomonadati</taxon>
        <taxon>Bacteroidota</taxon>
        <taxon>Chitinophagia</taxon>
        <taxon>Chitinophagales</taxon>
        <taxon>Chitinophagaceae</taxon>
        <taxon>Flavihumibacter</taxon>
    </lineage>
</organism>
<dbReference type="InterPro" id="IPR039420">
    <property type="entry name" value="WalR-like"/>
</dbReference>
<comment type="caution">
    <text evidence="8">The sequence shown here is derived from an EMBL/GenBank/DDBJ whole genome shotgun (WGS) entry which is preliminary data.</text>
</comment>
<feature type="domain" description="HTH luxR-type" evidence="6">
    <location>
        <begin position="141"/>
        <end position="206"/>
    </location>
</feature>
<dbReference type="Proteomes" id="UP000033121">
    <property type="component" value="Unassembled WGS sequence"/>
</dbReference>
<keyword evidence="9" id="KW-1185">Reference proteome</keyword>
<name>A0A0E9MUK5_9BACT</name>
<dbReference type="EMBL" id="BBWV01000001">
    <property type="protein sequence ID" value="GAO41101.1"/>
    <property type="molecule type" value="Genomic_DNA"/>
</dbReference>
<proteinExistence type="predicted"/>
<evidence type="ECO:0000256" key="3">
    <source>
        <dbReference type="ARBA" id="ARBA00023125"/>
    </source>
</evidence>
<dbReference type="InterPro" id="IPR058245">
    <property type="entry name" value="NreC/VraR/RcsB-like_REC"/>
</dbReference>
<feature type="modified residue" description="4-aspartylphosphate" evidence="5">
    <location>
        <position position="54"/>
    </location>
</feature>
<keyword evidence="3" id="KW-0238">DNA-binding</keyword>
<dbReference type="PANTHER" id="PTHR43214:SF41">
    <property type="entry name" value="NITRATE_NITRITE RESPONSE REGULATOR PROTEIN NARP"/>
    <property type="match status" value="1"/>
</dbReference>
<sequence length="208" mass="23857">MSSILLADDHHIVIAGIKNLLTAHFNFDSIGEAHNETEIMQRCRERSYDLMLLDVNLPGSDFPSLMDWLHHHYPLLRVIVFTMHSEQLYGVRAIQLGAKGFLQKTADNQEILLAIRRVIHNQLYISNDLAQYLLEYNKGKNENPFAALSSRELEIARLLGEGKSLPDICQVLNIQYSTGNTYKRRIFEKLKVDNLIAMSKLMITYQLG</sequence>
<dbReference type="CDD" id="cd06170">
    <property type="entry name" value="LuxR_C_like"/>
    <property type="match status" value="1"/>
</dbReference>
<evidence type="ECO:0000259" key="6">
    <source>
        <dbReference type="PROSITE" id="PS50043"/>
    </source>
</evidence>
<keyword evidence="4" id="KW-0804">Transcription</keyword>
<evidence type="ECO:0000256" key="2">
    <source>
        <dbReference type="ARBA" id="ARBA00023015"/>
    </source>
</evidence>
<dbReference type="STRING" id="1220578.FPE01S_01_01130"/>
<dbReference type="InterPro" id="IPR011006">
    <property type="entry name" value="CheY-like_superfamily"/>
</dbReference>
<feature type="domain" description="Response regulatory" evidence="7">
    <location>
        <begin position="3"/>
        <end position="119"/>
    </location>
</feature>
<dbReference type="Pfam" id="PF00196">
    <property type="entry name" value="GerE"/>
    <property type="match status" value="1"/>
</dbReference>
<dbReference type="PROSITE" id="PS50110">
    <property type="entry name" value="RESPONSE_REGULATORY"/>
    <property type="match status" value="1"/>
</dbReference>
<dbReference type="InterPro" id="IPR000792">
    <property type="entry name" value="Tscrpt_reg_LuxR_C"/>
</dbReference>
<dbReference type="SUPFAM" id="SSF46894">
    <property type="entry name" value="C-terminal effector domain of the bipartite response regulators"/>
    <property type="match status" value="1"/>
</dbReference>
<dbReference type="AlphaFoldDB" id="A0A0E9MUK5"/>
<keyword evidence="1 5" id="KW-0597">Phosphoprotein</keyword>
<evidence type="ECO:0000313" key="8">
    <source>
        <dbReference type="EMBL" id="GAO41101.1"/>
    </source>
</evidence>
<keyword evidence="2" id="KW-0805">Transcription regulation</keyword>
<evidence type="ECO:0000313" key="9">
    <source>
        <dbReference type="Proteomes" id="UP000033121"/>
    </source>
</evidence>
<evidence type="ECO:0000259" key="7">
    <source>
        <dbReference type="PROSITE" id="PS50110"/>
    </source>
</evidence>
<dbReference type="InterPro" id="IPR001789">
    <property type="entry name" value="Sig_transdc_resp-reg_receiver"/>
</dbReference>
<protein>
    <submittedName>
        <fullName evidence="8">Putative two-component response regulator</fullName>
    </submittedName>
</protein>
<dbReference type="PROSITE" id="PS50043">
    <property type="entry name" value="HTH_LUXR_2"/>
    <property type="match status" value="1"/>
</dbReference>
<dbReference type="PRINTS" id="PR00038">
    <property type="entry name" value="HTHLUXR"/>
</dbReference>
<dbReference type="CDD" id="cd17535">
    <property type="entry name" value="REC_NarL-like"/>
    <property type="match status" value="1"/>
</dbReference>
<dbReference type="InterPro" id="IPR016032">
    <property type="entry name" value="Sig_transdc_resp-reg_C-effctor"/>
</dbReference>
<dbReference type="Pfam" id="PF00072">
    <property type="entry name" value="Response_reg"/>
    <property type="match status" value="1"/>
</dbReference>
<dbReference type="GO" id="GO:0000160">
    <property type="term" value="P:phosphorelay signal transduction system"/>
    <property type="evidence" value="ECO:0007669"/>
    <property type="project" value="InterPro"/>
</dbReference>
<dbReference type="SMART" id="SM00421">
    <property type="entry name" value="HTH_LUXR"/>
    <property type="match status" value="1"/>
</dbReference>
<reference evidence="8 9" key="1">
    <citation type="submission" date="2015-04" db="EMBL/GenBank/DDBJ databases">
        <title>Whole genome shotgun sequence of Flavihumibacter petaseus NBRC 106054.</title>
        <authorList>
            <person name="Miyazawa S."/>
            <person name="Hosoyama A."/>
            <person name="Hashimoto M."/>
            <person name="Noguchi M."/>
            <person name="Tsuchikane K."/>
            <person name="Ohji S."/>
            <person name="Yamazoe A."/>
            <person name="Ichikawa N."/>
            <person name="Kimura A."/>
            <person name="Fujita N."/>
        </authorList>
    </citation>
    <scope>NUCLEOTIDE SEQUENCE [LARGE SCALE GENOMIC DNA]</scope>
    <source>
        <strain evidence="8 9">NBRC 106054</strain>
    </source>
</reference>
<evidence type="ECO:0000256" key="5">
    <source>
        <dbReference type="PROSITE-ProRule" id="PRU00169"/>
    </source>
</evidence>
<dbReference type="OrthoDB" id="1013073at2"/>
<dbReference type="SMART" id="SM00448">
    <property type="entry name" value="REC"/>
    <property type="match status" value="1"/>
</dbReference>
<evidence type="ECO:0000256" key="1">
    <source>
        <dbReference type="ARBA" id="ARBA00022553"/>
    </source>
</evidence>
<gene>
    <name evidence="8" type="ORF">FPE01S_01_01130</name>
</gene>
<dbReference type="GO" id="GO:0003677">
    <property type="term" value="F:DNA binding"/>
    <property type="evidence" value="ECO:0007669"/>
    <property type="project" value="UniProtKB-KW"/>
</dbReference>
<dbReference type="Gene3D" id="3.40.50.2300">
    <property type="match status" value="1"/>
</dbReference>
<dbReference type="GO" id="GO:0006355">
    <property type="term" value="P:regulation of DNA-templated transcription"/>
    <property type="evidence" value="ECO:0007669"/>
    <property type="project" value="InterPro"/>
</dbReference>